<protein>
    <recommendedName>
        <fullName evidence="5">SH3 domain-containing protein</fullName>
    </recommendedName>
</protein>
<dbReference type="InterPro" id="IPR001452">
    <property type="entry name" value="SH3_domain"/>
</dbReference>
<dbReference type="EMBL" id="JANBUH010000138">
    <property type="protein sequence ID" value="KAJ2754126.1"/>
    <property type="molecule type" value="Genomic_DNA"/>
</dbReference>
<keyword evidence="4" id="KW-0812">Transmembrane</keyword>
<evidence type="ECO:0000256" key="3">
    <source>
        <dbReference type="SAM" id="MobiDB-lite"/>
    </source>
</evidence>
<comment type="caution">
    <text evidence="6">The sequence shown here is derived from an EMBL/GenBank/DDBJ whole genome shotgun (WGS) entry which is preliminary data.</text>
</comment>
<dbReference type="Gene3D" id="2.30.30.40">
    <property type="entry name" value="SH3 Domains"/>
    <property type="match status" value="1"/>
</dbReference>
<dbReference type="PROSITE" id="PS50002">
    <property type="entry name" value="SH3"/>
    <property type="match status" value="1"/>
</dbReference>
<feature type="compositionally biased region" description="Polar residues" evidence="3">
    <location>
        <begin position="38"/>
        <end position="50"/>
    </location>
</feature>
<dbReference type="InterPro" id="IPR036028">
    <property type="entry name" value="SH3-like_dom_sf"/>
</dbReference>
<keyword evidence="4" id="KW-0472">Membrane</keyword>
<evidence type="ECO:0000313" key="6">
    <source>
        <dbReference type="EMBL" id="KAJ2754126.1"/>
    </source>
</evidence>
<evidence type="ECO:0000256" key="4">
    <source>
        <dbReference type="SAM" id="Phobius"/>
    </source>
</evidence>
<evidence type="ECO:0000313" key="7">
    <source>
        <dbReference type="Proteomes" id="UP001140011"/>
    </source>
</evidence>
<organism evidence="6 7">
    <name type="scientific">Coemansia pectinata</name>
    <dbReference type="NCBI Taxonomy" id="1052879"/>
    <lineage>
        <taxon>Eukaryota</taxon>
        <taxon>Fungi</taxon>
        <taxon>Fungi incertae sedis</taxon>
        <taxon>Zoopagomycota</taxon>
        <taxon>Kickxellomycotina</taxon>
        <taxon>Kickxellomycetes</taxon>
        <taxon>Kickxellales</taxon>
        <taxon>Kickxellaceae</taxon>
        <taxon>Coemansia</taxon>
    </lineage>
</organism>
<accession>A0A9W8GZQ4</accession>
<evidence type="ECO:0000259" key="5">
    <source>
        <dbReference type="PROSITE" id="PS50002"/>
    </source>
</evidence>
<feature type="region of interest" description="Disordered" evidence="3">
    <location>
        <begin position="19"/>
        <end position="50"/>
    </location>
</feature>
<dbReference type="AlphaFoldDB" id="A0A9W8GZQ4"/>
<dbReference type="SMART" id="SM00326">
    <property type="entry name" value="SH3"/>
    <property type="match status" value="1"/>
</dbReference>
<feature type="transmembrane region" description="Helical" evidence="4">
    <location>
        <begin position="63"/>
        <end position="88"/>
    </location>
</feature>
<evidence type="ECO:0000256" key="1">
    <source>
        <dbReference type="ARBA" id="ARBA00022443"/>
    </source>
</evidence>
<evidence type="ECO:0000256" key="2">
    <source>
        <dbReference type="PROSITE-ProRule" id="PRU00192"/>
    </source>
</evidence>
<feature type="compositionally biased region" description="Low complexity" evidence="3">
    <location>
        <begin position="228"/>
        <end position="242"/>
    </location>
</feature>
<keyword evidence="1 2" id="KW-0728">SH3 domain</keyword>
<reference evidence="6" key="1">
    <citation type="submission" date="2022-07" db="EMBL/GenBank/DDBJ databases">
        <title>Phylogenomic reconstructions and comparative analyses of Kickxellomycotina fungi.</title>
        <authorList>
            <person name="Reynolds N.K."/>
            <person name="Stajich J.E."/>
            <person name="Barry K."/>
            <person name="Grigoriev I.V."/>
            <person name="Crous P."/>
            <person name="Smith M.E."/>
        </authorList>
    </citation>
    <scope>NUCLEOTIDE SEQUENCE</scope>
    <source>
        <strain evidence="6">BCRC 34297</strain>
    </source>
</reference>
<feature type="compositionally biased region" description="Polar residues" evidence="3">
    <location>
        <begin position="298"/>
        <end position="319"/>
    </location>
</feature>
<proteinExistence type="predicted"/>
<keyword evidence="4" id="KW-1133">Transmembrane helix</keyword>
<name>A0A9W8GZQ4_9FUNG</name>
<keyword evidence="7" id="KW-1185">Reference proteome</keyword>
<dbReference type="SUPFAM" id="SSF50044">
    <property type="entry name" value="SH3-domain"/>
    <property type="match status" value="1"/>
</dbReference>
<dbReference type="Proteomes" id="UP001140011">
    <property type="component" value="Unassembled WGS sequence"/>
</dbReference>
<feature type="region of interest" description="Disordered" evidence="3">
    <location>
        <begin position="298"/>
        <end position="320"/>
    </location>
</feature>
<feature type="region of interest" description="Disordered" evidence="3">
    <location>
        <begin position="213"/>
        <end position="242"/>
    </location>
</feature>
<dbReference type="Pfam" id="PF14604">
    <property type="entry name" value="SH3_9"/>
    <property type="match status" value="1"/>
</dbReference>
<sequence length="522" mass="55608">MYATTCASVGVLIEKKEGNVTDDSSSDDAKDTKVPALSTPTSEHQPNSGLVAELQQQTRQERLFRIVAIVLSIVVGVCLIALMVIIGLSRSEARLGSLRNGGGVYGGGANGEDDSTVLYLGAGANEQDEKGADFVDCFITTVGKPRQVLRHFFARREDEISLQQGDIVTLQMAFDDGWVVGKNLTTGTEGTFPLMCVIENLPPSLPAQWSVLPESKSASTENLRRPSRAATRPSPHSSMLGSMSLPSGLDMPMLMAGGRGDTLNTGAQRVSEQANRAPTIVPNGNRGRIADMANAPGQSITSTRLPLSPLQTSTRTVPTSKYGYDNDNVLEAQGKPRSRAILDRLLGAFALTNSEGDPSSVGEEPAGFFKRLVSSPLFGTKERLPARTSPKHKSDGRPHSFRVSHVRHVGLTNPNFPRPGDISSSVPTLPAHVPSLNGYPVISGFNSLGNGDSVRQTTADTTGAPLGFPRQPNFSYGEFAPSNNSRQLMTANGSMDTYQTAEQSAYSNFGVQPLPVVADSSH</sequence>
<dbReference type="OrthoDB" id="5340910at2759"/>
<gene>
    <name evidence="6" type="ORF">GGI19_002630</name>
</gene>
<feature type="domain" description="SH3" evidence="5">
    <location>
        <begin position="141"/>
        <end position="202"/>
    </location>
</feature>